<accession>M6U2U7</accession>
<evidence type="ECO:0000313" key="2">
    <source>
        <dbReference type="Proteomes" id="UP000012153"/>
    </source>
</evidence>
<reference evidence="1 2" key="1">
    <citation type="submission" date="2013-01" db="EMBL/GenBank/DDBJ databases">
        <authorList>
            <person name="Harkins D.M."/>
            <person name="Durkin A.S."/>
            <person name="Brinkac L.M."/>
            <person name="Haft D.H."/>
            <person name="Selengut J.D."/>
            <person name="Sanka R."/>
            <person name="DePew J."/>
            <person name="Purushe J."/>
            <person name="Matthias M.A."/>
            <person name="Vinetz J.M."/>
            <person name="Sutton G.G."/>
            <person name="Nierman W.C."/>
            <person name="Fouts D.E."/>
        </authorList>
    </citation>
    <scope>NUCLEOTIDE SEQUENCE [LARGE SCALE GENOMIC DNA]</scope>
    <source>
        <strain evidence="1 2">ZUN142</strain>
    </source>
</reference>
<evidence type="ECO:0000313" key="1">
    <source>
        <dbReference type="EMBL" id="EMO39367.1"/>
    </source>
</evidence>
<dbReference type="Proteomes" id="UP000012153">
    <property type="component" value="Unassembled WGS sequence"/>
</dbReference>
<dbReference type="AlphaFoldDB" id="M6U2U7"/>
<dbReference type="EMBL" id="AHOP02000054">
    <property type="protein sequence ID" value="EMO39367.1"/>
    <property type="molecule type" value="Genomic_DNA"/>
</dbReference>
<name>M6U2U7_9LEPT</name>
<sequence>MICCSSHILGIDLQNLGLNSFQKNELKPNSLYLVHPRKRVPNGEQHK</sequence>
<proteinExistence type="predicted"/>
<protein>
    <submittedName>
        <fullName evidence="1">Uncharacterized protein</fullName>
    </submittedName>
</protein>
<gene>
    <name evidence="1" type="ORF">LEP1GSC186_1252</name>
</gene>
<organism evidence="1 2">
    <name type="scientific">Leptospira noguchii serovar Autumnalis str. ZUN142</name>
    <dbReference type="NCBI Taxonomy" id="1085540"/>
    <lineage>
        <taxon>Bacteria</taxon>
        <taxon>Pseudomonadati</taxon>
        <taxon>Spirochaetota</taxon>
        <taxon>Spirochaetia</taxon>
        <taxon>Leptospirales</taxon>
        <taxon>Leptospiraceae</taxon>
        <taxon>Leptospira</taxon>
    </lineage>
</organism>
<comment type="caution">
    <text evidence="1">The sequence shown here is derived from an EMBL/GenBank/DDBJ whole genome shotgun (WGS) entry which is preliminary data.</text>
</comment>